<feature type="domain" description="F5/8 type C" evidence="5">
    <location>
        <begin position="948"/>
        <end position="1085"/>
    </location>
</feature>
<dbReference type="Gene3D" id="1.10.439.10">
    <property type="entry name" value="Penicillin Amidohydrolase, domain 1"/>
    <property type="match status" value="1"/>
</dbReference>
<evidence type="ECO:0000313" key="7">
    <source>
        <dbReference type="Proteomes" id="UP000319213"/>
    </source>
</evidence>
<proteinExistence type="inferred from homology"/>
<dbReference type="Gene3D" id="2.30.120.10">
    <property type="match status" value="1"/>
</dbReference>
<dbReference type="AlphaFoldDB" id="A0A543IXF3"/>
<reference evidence="6 7" key="1">
    <citation type="submission" date="2019-06" db="EMBL/GenBank/DDBJ databases">
        <title>Sequencing the genomes of 1000 actinobacteria strains.</title>
        <authorList>
            <person name="Klenk H.-P."/>
        </authorList>
    </citation>
    <scope>NUCLEOTIDE SEQUENCE [LARGE SCALE GENOMIC DNA]</scope>
    <source>
        <strain evidence="6 7">DSM 43186</strain>
    </source>
</reference>
<keyword evidence="4" id="KW-0732">Signal</keyword>
<feature type="chain" id="PRO_5038968722" evidence="4">
    <location>
        <begin position="34"/>
        <end position="1085"/>
    </location>
</feature>
<dbReference type="InterPro" id="IPR000421">
    <property type="entry name" value="FA58C"/>
</dbReference>
<dbReference type="SUPFAM" id="SSF49785">
    <property type="entry name" value="Galactose-binding domain-like"/>
    <property type="match status" value="1"/>
</dbReference>
<comment type="similarity">
    <text evidence="1">Belongs to the peptidase S45 family.</text>
</comment>
<dbReference type="OrthoDB" id="5240333at2"/>
<dbReference type="Gene3D" id="1.10.1400.10">
    <property type="match status" value="1"/>
</dbReference>
<dbReference type="Proteomes" id="UP000319213">
    <property type="component" value="Unassembled WGS sequence"/>
</dbReference>
<dbReference type="EMBL" id="VFPQ01000001">
    <property type="protein sequence ID" value="TQM75250.1"/>
    <property type="molecule type" value="Genomic_DNA"/>
</dbReference>
<dbReference type="RefSeq" id="WP_142259295.1">
    <property type="nucleotide sequence ID" value="NZ_BMPV01000007.1"/>
</dbReference>
<keyword evidence="3" id="KW-0865">Zymogen</keyword>
<organism evidence="6 7">
    <name type="scientific">Thermopolyspora flexuosa</name>
    <dbReference type="NCBI Taxonomy" id="103836"/>
    <lineage>
        <taxon>Bacteria</taxon>
        <taxon>Bacillati</taxon>
        <taxon>Actinomycetota</taxon>
        <taxon>Actinomycetes</taxon>
        <taxon>Streptosporangiales</taxon>
        <taxon>Streptosporangiaceae</taxon>
        <taxon>Thermopolyspora</taxon>
    </lineage>
</organism>
<keyword evidence="7" id="KW-1185">Reference proteome</keyword>
<dbReference type="GO" id="GO:0016811">
    <property type="term" value="F:hydrolase activity, acting on carbon-nitrogen (but not peptide) bonds, in linear amides"/>
    <property type="evidence" value="ECO:0007669"/>
    <property type="project" value="InterPro"/>
</dbReference>
<feature type="signal peptide" evidence="4">
    <location>
        <begin position="1"/>
        <end position="33"/>
    </location>
</feature>
<keyword evidence="2" id="KW-0378">Hydrolase</keyword>
<accession>A0A543IXF3</accession>
<dbReference type="InterPro" id="IPR002692">
    <property type="entry name" value="S45"/>
</dbReference>
<comment type="caution">
    <text evidence="6">The sequence shown here is derived from an EMBL/GenBank/DDBJ whole genome shotgun (WGS) entry which is preliminary data.</text>
</comment>
<evidence type="ECO:0000256" key="2">
    <source>
        <dbReference type="ARBA" id="ARBA00022801"/>
    </source>
</evidence>
<gene>
    <name evidence="6" type="ORF">FHX40_1952</name>
</gene>
<dbReference type="InterPro" id="IPR008979">
    <property type="entry name" value="Galactose-bd-like_sf"/>
</dbReference>
<dbReference type="InterPro" id="IPR043146">
    <property type="entry name" value="Penicillin_amidase_N_B-knob"/>
</dbReference>
<protein>
    <submittedName>
        <fullName evidence="6">Acyl-homoserine lactone acylase PvdQ</fullName>
    </submittedName>
</protein>
<dbReference type="PROSITE" id="PS50022">
    <property type="entry name" value="FA58C_3"/>
    <property type="match status" value="1"/>
</dbReference>
<dbReference type="SUPFAM" id="SSF56235">
    <property type="entry name" value="N-terminal nucleophile aminohydrolases (Ntn hydrolases)"/>
    <property type="match status" value="1"/>
</dbReference>
<evidence type="ECO:0000256" key="4">
    <source>
        <dbReference type="SAM" id="SignalP"/>
    </source>
</evidence>
<dbReference type="Pfam" id="PF00754">
    <property type="entry name" value="F5_F8_type_C"/>
    <property type="match status" value="1"/>
</dbReference>
<evidence type="ECO:0000256" key="3">
    <source>
        <dbReference type="ARBA" id="ARBA00023145"/>
    </source>
</evidence>
<evidence type="ECO:0000313" key="6">
    <source>
        <dbReference type="EMBL" id="TQM75250.1"/>
    </source>
</evidence>
<name>A0A543IXF3_9ACTN</name>
<dbReference type="InterPro" id="IPR023343">
    <property type="entry name" value="Penicillin_amidase_dom1"/>
</dbReference>
<dbReference type="Pfam" id="PF01804">
    <property type="entry name" value="Penicil_amidase"/>
    <property type="match status" value="1"/>
</dbReference>
<dbReference type="InterPro" id="IPR029055">
    <property type="entry name" value="Ntn_hydrolases_N"/>
</dbReference>
<dbReference type="Gene3D" id="3.60.20.10">
    <property type="entry name" value="Glutamine Phosphoribosylpyrophosphate, subunit 1, domain 1"/>
    <property type="match status" value="1"/>
</dbReference>
<dbReference type="Gene3D" id="2.60.120.260">
    <property type="entry name" value="Galactose-binding domain-like"/>
    <property type="match status" value="1"/>
</dbReference>
<sequence length="1085" mass="116186">MPTPLPSLRRAITLVTVVALTTLGLPTTPAASAAAPAAAEQPIATSFSPDDHCLGQCLDILPPGQNGNATLVDILAHQALGTMPKHTGDQLAKYANLLAGYNGLTEDRLERFFNDASFGVPPGQVESTVKPRSDVTIVRDKATGIPHITGTTRAGTMFGAGYAAAQDRLWVMDLLRHVGRGELTSFAGGAPGNRALEQSVWRNSPYTEADLEAQVERLRRMGDRGRRLYDDVREYVAGINAYIDRCMANRNCPGEYVLTGHLDAVTNKGGPKHFKATDLIAIAGVIGGLFGGGGGAEMQSALVRVAARARYGTAEGDRVWEAFRSQNDPETVLTLHDGQSFPFGAAPAGATGVVLPDPGARPVDVTENETGSAVSAQAAGAATTETGSPALPALAGLVVDNAKPGMSNAVVISAARSKDGHPIAVFGPQTGYFAPQLLMLQELSGPGIRARGAAFAGLSMYVLLGRGTDYAWSATSSLQDITDTYALTLCEPDGGTPTVDSDHYLHEGRCVPMETLRKTNSWKPTVADPTPAGSYDLVIKRTRYGLVTWRGTVNGVPTAFTTLRSTYRHEADSAIGFQMFNDPDAMGTAAGFIESASHIAFAFNWFYVNATESAYFMSGGNPVRSPVSDPNLPMVADKAHEWSGYDPETNTADYHPPSTHPQAVDQDYLVSWNNKQAKDYGAADGNFSFGAVHRGDLLDRPIREALANGGRLDRAETARIVAEAAVVDLRGRRVLPDLLRVIDSAPVTDPALADAVAKLRAWERAGAKREETSPGSRRYAHADAIRIMDAWWPKLVAAQFRPGLGDELYRALVDALQIDEPPSGLMRGDVTDLPVSANESQPHRGSAFQFGWWGYVSKDLRAVLGDPVQAPLPRRYCGDGTVAGCRAVLLDSLADALAEPATTTYPGDDVCAAGDQWCADAVRQSPLGGIGHPLISWQNRPTYQQVVSFPARRGDPVGNLAKGATATASSRENLLYPPGKAVDGDLSSRWSSSYRDNQWFQVDLGTVRTVARVILRWEAAYGRAYRIQTSVDGATWTTVYATETGDGGTDNVSFAPVDARYVRMQGVRRGTSYGYSLYEFEVYAR</sequence>
<evidence type="ECO:0000259" key="5">
    <source>
        <dbReference type="PROSITE" id="PS50022"/>
    </source>
</evidence>
<dbReference type="SMART" id="SM00231">
    <property type="entry name" value="FA58C"/>
    <property type="match status" value="1"/>
</dbReference>
<dbReference type="InterPro" id="IPR043147">
    <property type="entry name" value="Penicillin_amidase_A-knob"/>
</dbReference>
<dbReference type="PANTHER" id="PTHR34218:SF4">
    <property type="entry name" value="ACYL-HOMOSERINE LACTONE ACYLASE QUIP"/>
    <property type="match status" value="1"/>
</dbReference>
<dbReference type="PANTHER" id="PTHR34218">
    <property type="entry name" value="PEPTIDASE S45 PENICILLIN AMIDASE"/>
    <property type="match status" value="1"/>
</dbReference>
<dbReference type="GO" id="GO:0017000">
    <property type="term" value="P:antibiotic biosynthetic process"/>
    <property type="evidence" value="ECO:0007669"/>
    <property type="project" value="InterPro"/>
</dbReference>
<evidence type="ECO:0000256" key="1">
    <source>
        <dbReference type="ARBA" id="ARBA00006586"/>
    </source>
</evidence>